<organism evidence="1 2">
    <name type="scientific">Caerostris extrusa</name>
    <name type="common">Bark spider</name>
    <name type="synonym">Caerostris bankana</name>
    <dbReference type="NCBI Taxonomy" id="172846"/>
    <lineage>
        <taxon>Eukaryota</taxon>
        <taxon>Metazoa</taxon>
        <taxon>Ecdysozoa</taxon>
        <taxon>Arthropoda</taxon>
        <taxon>Chelicerata</taxon>
        <taxon>Arachnida</taxon>
        <taxon>Araneae</taxon>
        <taxon>Araneomorphae</taxon>
        <taxon>Entelegynae</taxon>
        <taxon>Araneoidea</taxon>
        <taxon>Araneidae</taxon>
        <taxon>Caerostris</taxon>
    </lineage>
</organism>
<evidence type="ECO:0000313" key="1">
    <source>
        <dbReference type="EMBL" id="GIX75374.1"/>
    </source>
</evidence>
<protein>
    <submittedName>
        <fullName evidence="1">Uncharacterized protein</fullName>
    </submittedName>
</protein>
<dbReference type="AlphaFoldDB" id="A0AAV4MWQ3"/>
<gene>
    <name evidence="1" type="ORF">CEXT_293611</name>
</gene>
<dbReference type="Proteomes" id="UP001054945">
    <property type="component" value="Unassembled WGS sequence"/>
</dbReference>
<sequence>MGLPPNGRDIECWFGWLDRHLALLFGKGKYHLEISRTIKHSIFAAVLSASVFLSAILQLIGRQLLLKVVLLCSLERIGKTRIGSEA</sequence>
<accession>A0AAV4MWQ3</accession>
<reference evidence="1 2" key="1">
    <citation type="submission" date="2021-06" db="EMBL/GenBank/DDBJ databases">
        <title>Caerostris extrusa draft genome.</title>
        <authorList>
            <person name="Kono N."/>
            <person name="Arakawa K."/>
        </authorList>
    </citation>
    <scope>NUCLEOTIDE SEQUENCE [LARGE SCALE GENOMIC DNA]</scope>
</reference>
<proteinExistence type="predicted"/>
<dbReference type="EMBL" id="BPLR01002582">
    <property type="protein sequence ID" value="GIX75374.1"/>
    <property type="molecule type" value="Genomic_DNA"/>
</dbReference>
<name>A0AAV4MWQ3_CAEEX</name>
<keyword evidence="2" id="KW-1185">Reference proteome</keyword>
<comment type="caution">
    <text evidence="1">The sequence shown here is derived from an EMBL/GenBank/DDBJ whole genome shotgun (WGS) entry which is preliminary data.</text>
</comment>
<evidence type="ECO:0000313" key="2">
    <source>
        <dbReference type="Proteomes" id="UP001054945"/>
    </source>
</evidence>